<organism evidence="2 3">
    <name type="scientific">Trebonia kvetii</name>
    <dbReference type="NCBI Taxonomy" id="2480626"/>
    <lineage>
        <taxon>Bacteria</taxon>
        <taxon>Bacillati</taxon>
        <taxon>Actinomycetota</taxon>
        <taxon>Actinomycetes</taxon>
        <taxon>Streptosporangiales</taxon>
        <taxon>Treboniaceae</taxon>
        <taxon>Trebonia</taxon>
    </lineage>
</organism>
<reference evidence="2 3" key="1">
    <citation type="submission" date="2018-11" db="EMBL/GenBank/DDBJ databases">
        <title>Trebonia kvetii gen.nov., sp.nov., a novel acidophilic actinobacterium, and proposal of the new actinobacterial family Treboniaceae fam. nov.</title>
        <authorList>
            <person name="Rapoport D."/>
            <person name="Sagova-Mareckova M."/>
            <person name="Sedlacek I."/>
            <person name="Provaznik J."/>
            <person name="Kralova S."/>
            <person name="Pavlinic D."/>
            <person name="Benes V."/>
            <person name="Kopecky J."/>
        </authorList>
    </citation>
    <scope>NUCLEOTIDE SEQUENCE [LARGE SCALE GENOMIC DNA]</scope>
    <source>
        <strain evidence="2 3">15Tr583</strain>
    </source>
</reference>
<keyword evidence="1" id="KW-0812">Transmembrane</keyword>
<keyword evidence="1" id="KW-1133">Transmembrane helix</keyword>
<accession>A0A6P2BR01</accession>
<dbReference type="AlphaFoldDB" id="A0A6P2BR01"/>
<keyword evidence="1" id="KW-0472">Membrane</keyword>
<evidence type="ECO:0000313" key="3">
    <source>
        <dbReference type="Proteomes" id="UP000460272"/>
    </source>
</evidence>
<protein>
    <recommendedName>
        <fullName evidence="4">Aromatic ring-opening dioxygenase LigA</fullName>
    </recommendedName>
</protein>
<dbReference type="RefSeq" id="WP_145860213.1">
    <property type="nucleotide sequence ID" value="NZ_RPFW01000008.1"/>
</dbReference>
<gene>
    <name evidence="2" type="ORF">EAS64_35185</name>
</gene>
<feature type="transmembrane region" description="Helical" evidence="1">
    <location>
        <begin position="9"/>
        <end position="30"/>
    </location>
</feature>
<dbReference type="OrthoDB" id="3378428at2"/>
<feature type="transmembrane region" description="Helical" evidence="1">
    <location>
        <begin position="153"/>
        <end position="177"/>
    </location>
</feature>
<dbReference type="EMBL" id="RPFW01000008">
    <property type="protein sequence ID" value="TVZ00626.1"/>
    <property type="molecule type" value="Genomic_DNA"/>
</dbReference>
<evidence type="ECO:0000313" key="2">
    <source>
        <dbReference type="EMBL" id="TVZ00626.1"/>
    </source>
</evidence>
<dbReference type="Proteomes" id="UP000460272">
    <property type="component" value="Unassembled WGS sequence"/>
</dbReference>
<sequence>MRRTSFDKLLGWIGTGLGVVLLAAGGLLLWGSAYVHNTVQGQLAAQQITFPPAAAFAHPKAGTEITPSMIPSVSQYAGQQLVTGQQAEAYADGFIAVHIANMTGGQTYAQLSGKALAQPNNTQLQAQVATVFKGETLRSMLLNAYGWWKVSQITYIIALAAFGLGTVSFLAGIFGFARIGRDKKVAAGQVGPAIEQINEAGHPAA</sequence>
<comment type="caution">
    <text evidence="2">The sequence shown here is derived from an EMBL/GenBank/DDBJ whole genome shotgun (WGS) entry which is preliminary data.</text>
</comment>
<evidence type="ECO:0008006" key="4">
    <source>
        <dbReference type="Google" id="ProtNLM"/>
    </source>
</evidence>
<keyword evidence="3" id="KW-1185">Reference proteome</keyword>
<evidence type="ECO:0000256" key="1">
    <source>
        <dbReference type="SAM" id="Phobius"/>
    </source>
</evidence>
<name>A0A6P2BR01_9ACTN</name>
<proteinExistence type="predicted"/>